<dbReference type="AlphaFoldDB" id="A0A314KS52"/>
<evidence type="ECO:0000313" key="2">
    <source>
        <dbReference type="EMBL" id="OIT32178.1"/>
    </source>
</evidence>
<organism evidence="2 3">
    <name type="scientific">Nicotiana attenuata</name>
    <name type="common">Coyote tobacco</name>
    <dbReference type="NCBI Taxonomy" id="49451"/>
    <lineage>
        <taxon>Eukaryota</taxon>
        <taxon>Viridiplantae</taxon>
        <taxon>Streptophyta</taxon>
        <taxon>Embryophyta</taxon>
        <taxon>Tracheophyta</taxon>
        <taxon>Spermatophyta</taxon>
        <taxon>Magnoliopsida</taxon>
        <taxon>eudicotyledons</taxon>
        <taxon>Gunneridae</taxon>
        <taxon>Pentapetalae</taxon>
        <taxon>asterids</taxon>
        <taxon>lamiids</taxon>
        <taxon>Solanales</taxon>
        <taxon>Solanaceae</taxon>
        <taxon>Nicotianoideae</taxon>
        <taxon>Nicotianeae</taxon>
        <taxon>Nicotiana</taxon>
    </lineage>
</organism>
<evidence type="ECO:0000313" key="3">
    <source>
        <dbReference type="Proteomes" id="UP000187609"/>
    </source>
</evidence>
<dbReference type="Proteomes" id="UP000187609">
    <property type="component" value="Unassembled WGS sequence"/>
</dbReference>
<keyword evidence="1" id="KW-0732">Signal</keyword>
<evidence type="ECO:0008006" key="4">
    <source>
        <dbReference type="Google" id="ProtNLM"/>
    </source>
</evidence>
<keyword evidence="3" id="KW-1185">Reference proteome</keyword>
<comment type="caution">
    <text evidence="2">The sequence shown here is derived from an EMBL/GenBank/DDBJ whole genome shotgun (WGS) entry which is preliminary data.</text>
</comment>
<name>A0A314KS52_NICAT</name>
<protein>
    <recommendedName>
        <fullName evidence="4">Carboxypeptidase A inhibitor-like domain-containing protein</fullName>
    </recommendedName>
</protein>
<gene>
    <name evidence="2" type="ORF">A4A49_11645</name>
</gene>
<accession>A0A314KS52</accession>
<feature type="chain" id="PRO_5016312223" description="Carboxypeptidase A inhibitor-like domain-containing protein" evidence="1">
    <location>
        <begin position="24"/>
        <end position="86"/>
    </location>
</feature>
<dbReference type="EMBL" id="MJEQ01001112">
    <property type="protein sequence ID" value="OIT32178.1"/>
    <property type="molecule type" value="Genomic_DNA"/>
</dbReference>
<sequence>MAGNRITFLIAALLLAITINVLSVPRMQVMASRNIPLNMYSYNIMKGNLLIPALNDRACLLPCRENIDCSSGTVCRSCGPNFTCSP</sequence>
<feature type="signal peptide" evidence="1">
    <location>
        <begin position="1"/>
        <end position="23"/>
    </location>
</feature>
<proteinExistence type="predicted"/>
<dbReference type="Gramene" id="OIT32178">
    <property type="protein sequence ID" value="OIT32178"/>
    <property type="gene ID" value="A4A49_11645"/>
</dbReference>
<evidence type="ECO:0000256" key="1">
    <source>
        <dbReference type="SAM" id="SignalP"/>
    </source>
</evidence>
<reference evidence="2" key="1">
    <citation type="submission" date="2016-11" db="EMBL/GenBank/DDBJ databases">
        <title>The genome of Nicotiana attenuata.</title>
        <authorList>
            <person name="Xu S."/>
            <person name="Brockmoeller T."/>
            <person name="Gaquerel E."/>
            <person name="Navarro A."/>
            <person name="Kuhl H."/>
            <person name="Gase K."/>
            <person name="Ling Z."/>
            <person name="Zhou W."/>
            <person name="Kreitzer C."/>
            <person name="Stanke M."/>
            <person name="Tang H."/>
            <person name="Lyons E."/>
            <person name="Pandey P."/>
            <person name="Pandey S.P."/>
            <person name="Timmermann B."/>
            <person name="Baldwin I.T."/>
        </authorList>
    </citation>
    <scope>NUCLEOTIDE SEQUENCE [LARGE SCALE GENOMIC DNA]</scope>
    <source>
        <strain evidence="2">UT</strain>
    </source>
</reference>